<accession>A0ABR9ZIG4</accession>
<dbReference type="RefSeq" id="WP_194556052.1">
    <property type="nucleotide sequence ID" value="NZ_JADKMY010000001.1"/>
</dbReference>
<evidence type="ECO:0000256" key="1">
    <source>
        <dbReference type="SAM" id="Phobius"/>
    </source>
</evidence>
<evidence type="ECO:0000313" key="2">
    <source>
        <dbReference type="EMBL" id="MBF4553225.1"/>
    </source>
</evidence>
<keyword evidence="1" id="KW-1133">Transmembrane helix</keyword>
<name>A0ABR9ZIG4_9CORY</name>
<keyword evidence="1" id="KW-0472">Membrane</keyword>
<sequence>MLYAVSFALIDSFNVLLIGVLFAAAVIHARRDSFGKVAALLIAGDWLGVFLLSLFTMLIFDGIGELVQRFLHSPILGILLILTGVVSAVLTYRGGDPAPMIHRLSAPLQVPGRSTFTAGLFLGLVQSVTSIPFFTGLAFLSAAELGTLTRWSGVVLYATLALSLPMIFGVLIAFIRRHPDSSVALFIERIGERKDATIALSGYAVAVVLIALGIVHLL</sequence>
<feature type="transmembrane region" description="Helical" evidence="1">
    <location>
        <begin position="6"/>
        <end position="27"/>
    </location>
</feature>
<dbReference type="Proteomes" id="UP000635902">
    <property type="component" value="Unassembled WGS sequence"/>
</dbReference>
<feature type="transmembrane region" description="Helical" evidence="1">
    <location>
        <begin position="154"/>
        <end position="175"/>
    </location>
</feature>
<protein>
    <submittedName>
        <fullName evidence="2">Uncharacterized protein</fullName>
    </submittedName>
</protein>
<feature type="transmembrane region" description="Helical" evidence="1">
    <location>
        <begin position="116"/>
        <end position="142"/>
    </location>
</feature>
<dbReference type="EMBL" id="JADKMY010000001">
    <property type="protein sequence ID" value="MBF4553225.1"/>
    <property type="molecule type" value="Genomic_DNA"/>
</dbReference>
<feature type="transmembrane region" description="Helical" evidence="1">
    <location>
        <begin position="196"/>
        <end position="217"/>
    </location>
</feature>
<keyword evidence="3" id="KW-1185">Reference proteome</keyword>
<proteinExistence type="predicted"/>
<reference evidence="2 3" key="1">
    <citation type="submission" date="2020-10" db="EMBL/GenBank/DDBJ databases">
        <title>Novel species in genus Corynebacterium.</title>
        <authorList>
            <person name="Zhang G."/>
        </authorList>
    </citation>
    <scope>NUCLEOTIDE SEQUENCE [LARGE SCALE GENOMIC DNA]</scope>
    <source>
        <strain evidence="2 3">DSM 45110</strain>
    </source>
</reference>
<comment type="caution">
    <text evidence="2">The sequence shown here is derived from an EMBL/GenBank/DDBJ whole genome shotgun (WGS) entry which is preliminary data.</text>
</comment>
<organism evidence="2 3">
    <name type="scientific">Corynebacterium suicordis DSM 45110</name>
    <dbReference type="NCBI Taxonomy" id="1121369"/>
    <lineage>
        <taxon>Bacteria</taxon>
        <taxon>Bacillati</taxon>
        <taxon>Actinomycetota</taxon>
        <taxon>Actinomycetes</taxon>
        <taxon>Mycobacteriales</taxon>
        <taxon>Corynebacteriaceae</taxon>
        <taxon>Corynebacterium</taxon>
    </lineage>
</organism>
<keyword evidence="1" id="KW-0812">Transmembrane</keyword>
<feature type="transmembrane region" description="Helical" evidence="1">
    <location>
        <begin position="39"/>
        <end position="60"/>
    </location>
</feature>
<feature type="transmembrane region" description="Helical" evidence="1">
    <location>
        <begin position="75"/>
        <end position="95"/>
    </location>
</feature>
<gene>
    <name evidence="2" type="ORF">IRY30_03900</name>
</gene>
<evidence type="ECO:0000313" key="3">
    <source>
        <dbReference type="Proteomes" id="UP000635902"/>
    </source>
</evidence>